<dbReference type="AlphaFoldDB" id="A0A1X7UL98"/>
<reference evidence="5" key="1">
    <citation type="journal article" date="2010" name="Nature">
        <title>The Amphimedon queenslandica genome and the evolution of animal complexity.</title>
        <authorList>
            <person name="Srivastava M."/>
            <person name="Simakov O."/>
            <person name="Chapman J."/>
            <person name="Fahey B."/>
            <person name="Gauthier M.E."/>
            <person name="Mitros T."/>
            <person name="Richards G.S."/>
            <person name="Conaco C."/>
            <person name="Dacre M."/>
            <person name="Hellsten U."/>
            <person name="Larroux C."/>
            <person name="Putnam N.H."/>
            <person name="Stanke M."/>
            <person name="Adamska M."/>
            <person name="Darling A."/>
            <person name="Degnan S.M."/>
            <person name="Oakley T.H."/>
            <person name="Plachetzki D.C."/>
            <person name="Zhai Y."/>
            <person name="Adamski M."/>
            <person name="Calcino A."/>
            <person name="Cummins S.F."/>
            <person name="Goodstein D.M."/>
            <person name="Harris C."/>
            <person name="Jackson D.J."/>
            <person name="Leys S.P."/>
            <person name="Shu S."/>
            <person name="Woodcroft B.J."/>
            <person name="Vervoort M."/>
            <person name="Kosik K.S."/>
            <person name="Manning G."/>
            <person name="Degnan B.M."/>
            <person name="Rokhsar D.S."/>
        </authorList>
    </citation>
    <scope>NUCLEOTIDE SEQUENCE [LARGE SCALE GENOMIC DNA]</scope>
</reference>
<keyword evidence="5" id="KW-1185">Reference proteome</keyword>
<dbReference type="EnsemblMetazoa" id="XM_019998010.1">
    <property type="protein sequence ID" value="XP_019853569.1"/>
    <property type="gene ID" value="LOC109582932"/>
</dbReference>
<dbReference type="EnsemblMetazoa" id="Aqu2.1.28523_001">
    <property type="protein sequence ID" value="Aqu2.1.28523_001"/>
    <property type="gene ID" value="Aqu2.1.28523"/>
</dbReference>
<organism evidence="4">
    <name type="scientific">Amphimedon queenslandica</name>
    <name type="common">Sponge</name>
    <dbReference type="NCBI Taxonomy" id="400682"/>
    <lineage>
        <taxon>Eukaryota</taxon>
        <taxon>Metazoa</taxon>
        <taxon>Porifera</taxon>
        <taxon>Demospongiae</taxon>
        <taxon>Heteroscleromorpha</taxon>
        <taxon>Haplosclerida</taxon>
        <taxon>Niphatidae</taxon>
        <taxon>Amphimedon</taxon>
    </lineage>
</organism>
<gene>
    <name evidence="4" type="primary">109582932</name>
</gene>
<feature type="transmembrane region" description="Helical" evidence="3">
    <location>
        <begin position="101"/>
        <end position="120"/>
    </location>
</feature>
<accession>A0A1X7UL98</accession>
<sequence>MMGKGVSGKKETASASKLQSNKSKNLAAGVQTVPRSASEKQSRPTPHSCEKPTAAANSSNKQQYCQRISRTNSDRQVVMRRHEAARYQYDEDDNDTVQSRILLLLVLMVIMAYWIGFLYFKTSQFDSRNKMLISAIQECRIEFKESKMEHKEQLELAVKEREEDRIEIQRLKEQMTLLESEHNGLLHQWRLADKEKESKVNELQNVLSECSSNSTAFMNQLQETSQLNSILTRDTETLQESLKELKLSEENLKDSLQCQEYEIGNATLDREVLEMKLYDRMKDDYIREEEINYLKVKLDDLYDEMEEMSEEQEAKLEEKNAKLAHLISEIKSENDRFLLMDKAIKKQDTTIQLLKYQIHEEKSKNTKLQASLNKMSALTVSEGKINMETKVDKPDKKLKN</sequence>
<dbReference type="Proteomes" id="UP000007879">
    <property type="component" value="Unassembled WGS sequence"/>
</dbReference>
<evidence type="ECO:0000256" key="3">
    <source>
        <dbReference type="SAM" id="Phobius"/>
    </source>
</evidence>
<dbReference type="InParanoid" id="A0A1X7UL98"/>
<feature type="region of interest" description="Disordered" evidence="2">
    <location>
        <begin position="1"/>
        <end position="72"/>
    </location>
</feature>
<keyword evidence="1" id="KW-0175">Coiled coil</keyword>
<feature type="compositionally biased region" description="Polar residues" evidence="2">
    <location>
        <begin position="13"/>
        <end position="24"/>
    </location>
</feature>
<keyword evidence="3" id="KW-0472">Membrane</keyword>
<protein>
    <submittedName>
        <fullName evidence="4">Uncharacterized protein</fullName>
    </submittedName>
</protein>
<evidence type="ECO:0000313" key="4">
    <source>
        <dbReference type="EnsemblMetazoa" id="Aqu2.1.28523_001"/>
    </source>
</evidence>
<name>A0A1X7UL98_AMPQE</name>
<evidence type="ECO:0000256" key="1">
    <source>
        <dbReference type="SAM" id="Coils"/>
    </source>
</evidence>
<keyword evidence="3" id="KW-1133">Transmembrane helix</keyword>
<feature type="coiled-coil region" evidence="1">
    <location>
        <begin position="151"/>
        <end position="188"/>
    </location>
</feature>
<keyword evidence="3" id="KW-0812">Transmembrane</keyword>
<proteinExistence type="predicted"/>
<evidence type="ECO:0000313" key="5">
    <source>
        <dbReference type="Proteomes" id="UP000007879"/>
    </source>
</evidence>
<feature type="compositionally biased region" description="Polar residues" evidence="2">
    <location>
        <begin position="55"/>
        <end position="72"/>
    </location>
</feature>
<feature type="coiled-coil region" evidence="1">
    <location>
        <begin position="291"/>
        <end position="336"/>
    </location>
</feature>
<reference evidence="4" key="2">
    <citation type="submission" date="2017-05" db="UniProtKB">
        <authorList>
            <consortium name="EnsemblMetazoa"/>
        </authorList>
    </citation>
    <scope>IDENTIFICATION</scope>
</reference>
<evidence type="ECO:0000256" key="2">
    <source>
        <dbReference type="SAM" id="MobiDB-lite"/>
    </source>
</evidence>
<dbReference type="KEGG" id="aqu:109582932"/>